<feature type="compositionally biased region" description="Polar residues" evidence="2">
    <location>
        <begin position="115"/>
        <end position="131"/>
    </location>
</feature>
<feature type="coiled-coil region" evidence="1">
    <location>
        <begin position="407"/>
        <end position="434"/>
    </location>
</feature>
<dbReference type="EMBL" id="SEOQ01000135">
    <property type="protein sequence ID" value="TFY69523.1"/>
    <property type="molecule type" value="Genomic_DNA"/>
</dbReference>
<feature type="compositionally biased region" description="Basic and acidic residues" evidence="2">
    <location>
        <begin position="282"/>
        <end position="312"/>
    </location>
</feature>
<reference evidence="3 4" key="1">
    <citation type="submission" date="2019-02" db="EMBL/GenBank/DDBJ databases">
        <title>Genome sequencing of the rare red list fungi Dentipellis fragilis.</title>
        <authorList>
            <person name="Buettner E."/>
            <person name="Kellner H."/>
        </authorList>
    </citation>
    <scope>NUCLEOTIDE SEQUENCE [LARGE SCALE GENOMIC DNA]</scope>
    <source>
        <strain evidence="3 4">DSM 105465</strain>
    </source>
</reference>
<feature type="region of interest" description="Disordered" evidence="2">
    <location>
        <begin position="357"/>
        <end position="382"/>
    </location>
</feature>
<name>A0A4Y9Z6N8_9AGAM</name>
<dbReference type="OrthoDB" id="3267800at2759"/>
<feature type="compositionally biased region" description="Low complexity" evidence="2">
    <location>
        <begin position="228"/>
        <end position="243"/>
    </location>
</feature>
<sequence length="466" mass="49122">MTTGPRSHTLTVRTINFHYPILSCDMHIFSKKPHNPADNTVAADPEPSDAHTRFFETEDVGFPGGPSPDAPNSSRFQQPGADAGGPIVHPRQSEPKAAAIGADVRRQPSVAIATGISSKENLAGSPTQLSPIPQADVPQAATQTTRDAPTDTSSINTSGMLPDGRSASPTHPSPSQDAGIFQTSTDAPVSASAPAQRSSSTASRKEKEPTPILRNTSQRGHQRDMSVGSAAAAGGAVNGKRAGSPAPASVSSRPTDGTGLGGTGSAFTEGAAMSSAAAVDPNVHERVASAEDELSAKDKAKISKQEYKDGKRLSTIIRGEAHTERAALEVATKELGELQKMQKAAVKVSLAPLASALDQHTHSATQEESRSHTTHSKAITDAHKAEMDFLAAQSAQERAQTALRAAAEALEHSREHARETTEMLREKMEEVERIRMHKQADDRERALKVRGLAGEKSGFSRLFGSS</sequence>
<protein>
    <submittedName>
        <fullName evidence="3">Uncharacterized protein</fullName>
    </submittedName>
</protein>
<dbReference type="Proteomes" id="UP000298327">
    <property type="component" value="Unassembled WGS sequence"/>
</dbReference>
<feature type="compositionally biased region" description="Polar residues" evidence="2">
    <location>
        <begin position="167"/>
        <end position="202"/>
    </location>
</feature>
<comment type="caution">
    <text evidence="3">The sequence shown here is derived from an EMBL/GenBank/DDBJ whole genome shotgun (WGS) entry which is preliminary data.</text>
</comment>
<keyword evidence="4" id="KW-1185">Reference proteome</keyword>
<feature type="compositionally biased region" description="Basic and acidic residues" evidence="2">
    <location>
        <begin position="359"/>
        <end position="371"/>
    </location>
</feature>
<accession>A0A4Y9Z6N8</accession>
<proteinExistence type="predicted"/>
<evidence type="ECO:0000256" key="1">
    <source>
        <dbReference type="SAM" id="Coils"/>
    </source>
</evidence>
<evidence type="ECO:0000313" key="4">
    <source>
        <dbReference type="Proteomes" id="UP000298327"/>
    </source>
</evidence>
<feature type="compositionally biased region" description="Polar residues" evidence="2">
    <location>
        <begin position="140"/>
        <end position="159"/>
    </location>
</feature>
<gene>
    <name evidence="3" type="ORF">EVG20_g3123</name>
</gene>
<organism evidence="3 4">
    <name type="scientific">Dentipellis fragilis</name>
    <dbReference type="NCBI Taxonomy" id="205917"/>
    <lineage>
        <taxon>Eukaryota</taxon>
        <taxon>Fungi</taxon>
        <taxon>Dikarya</taxon>
        <taxon>Basidiomycota</taxon>
        <taxon>Agaricomycotina</taxon>
        <taxon>Agaricomycetes</taxon>
        <taxon>Russulales</taxon>
        <taxon>Hericiaceae</taxon>
        <taxon>Dentipellis</taxon>
    </lineage>
</organism>
<feature type="region of interest" description="Disordered" evidence="2">
    <location>
        <begin position="57"/>
        <end position="312"/>
    </location>
</feature>
<evidence type="ECO:0000256" key="2">
    <source>
        <dbReference type="SAM" id="MobiDB-lite"/>
    </source>
</evidence>
<evidence type="ECO:0000313" key="3">
    <source>
        <dbReference type="EMBL" id="TFY69523.1"/>
    </source>
</evidence>
<keyword evidence="1" id="KW-0175">Coiled coil</keyword>
<dbReference type="AlphaFoldDB" id="A0A4Y9Z6N8"/>